<comment type="similarity">
    <text evidence="2">Belongs to the TDE1 family.</text>
</comment>
<feature type="transmembrane region" description="Helical" evidence="6">
    <location>
        <begin position="30"/>
        <end position="54"/>
    </location>
</feature>
<evidence type="ECO:0000256" key="6">
    <source>
        <dbReference type="SAM" id="Phobius"/>
    </source>
</evidence>
<feature type="transmembrane region" description="Helical" evidence="6">
    <location>
        <begin position="74"/>
        <end position="94"/>
    </location>
</feature>
<evidence type="ECO:0000313" key="7">
    <source>
        <dbReference type="EMBL" id="GMJ01854.1"/>
    </source>
</evidence>
<dbReference type="PANTHER" id="PTHR10383:SF9">
    <property type="entry name" value="SERINE INCORPORATOR, ISOFORM F"/>
    <property type="match status" value="1"/>
</dbReference>
<evidence type="ECO:0000256" key="4">
    <source>
        <dbReference type="ARBA" id="ARBA00022989"/>
    </source>
</evidence>
<dbReference type="Pfam" id="PF03348">
    <property type="entry name" value="Serinc"/>
    <property type="match status" value="1"/>
</dbReference>
<feature type="transmembrane region" description="Helical" evidence="6">
    <location>
        <begin position="236"/>
        <end position="255"/>
    </location>
</feature>
<dbReference type="GO" id="GO:0016020">
    <property type="term" value="C:membrane"/>
    <property type="evidence" value="ECO:0007669"/>
    <property type="project" value="UniProtKB-SubCell"/>
</dbReference>
<feature type="transmembrane region" description="Helical" evidence="6">
    <location>
        <begin position="338"/>
        <end position="358"/>
    </location>
</feature>
<feature type="transmembrane region" description="Helical" evidence="6">
    <location>
        <begin position="275"/>
        <end position="294"/>
    </location>
</feature>
<sequence length="408" mass="44725">MSCLASCCAAATCGLCSTVASGISKKSARLAYCGLFGLSLIVSWILREVGAPLLEKLPWMNSSTQPKAWYQEQAVLRVSLGNFLFFVILALIMIGVKDQNDRRDSWHHGGWTVKMVVWILLVILMFFLPTAVVTVYGTLSKFGAGLFLLVQVIILLDCTHSWNDAWVEKDEQKWFIALLVVSVGCYLAAFVFSGLLFIWFNPSGHDCGLNVFFIVMTMVLAFSFGIIALHPAVNGSLLPASVISVYCAYLCYTGLASEPRDYVCNGLHYNSAVSTSSLLLGMLTTVLSVIYSALRAGSSTTFLSPPSSPRAGAAKPLLEADDVEEGGEKEKEARPVSYSYSFFHLIFALASMYSAMLLSGWTSSSDSTELIDVGWTSLWVRICTEWATAGLYIWTLVAPLILPDREFF</sequence>
<proteinExistence type="inferred from homology"/>
<dbReference type="PANTHER" id="PTHR10383">
    <property type="entry name" value="SERINE INCORPORATOR"/>
    <property type="match status" value="1"/>
</dbReference>
<evidence type="ECO:0008006" key="9">
    <source>
        <dbReference type="Google" id="ProtNLM"/>
    </source>
</evidence>
<name>A0A9W7MHA0_HIBTR</name>
<accession>A0A9W7MHA0</accession>
<dbReference type="OrthoDB" id="5963193at2759"/>
<dbReference type="EMBL" id="BSYR01000035">
    <property type="protein sequence ID" value="GMJ01854.1"/>
    <property type="molecule type" value="Genomic_DNA"/>
</dbReference>
<dbReference type="AlphaFoldDB" id="A0A9W7MHA0"/>
<protein>
    <recommendedName>
        <fullName evidence="9">Serine incorporator 3</fullName>
    </recommendedName>
</protein>
<evidence type="ECO:0000256" key="1">
    <source>
        <dbReference type="ARBA" id="ARBA00004141"/>
    </source>
</evidence>
<evidence type="ECO:0000313" key="8">
    <source>
        <dbReference type="Proteomes" id="UP001165190"/>
    </source>
</evidence>
<feature type="transmembrane region" description="Helical" evidence="6">
    <location>
        <begin position="378"/>
        <end position="402"/>
    </location>
</feature>
<feature type="transmembrane region" description="Helical" evidence="6">
    <location>
        <begin position="211"/>
        <end position="229"/>
    </location>
</feature>
<evidence type="ECO:0000256" key="3">
    <source>
        <dbReference type="ARBA" id="ARBA00022692"/>
    </source>
</evidence>
<dbReference type="InterPro" id="IPR005016">
    <property type="entry name" value="TDE1/TMS"/>
</dbReference>
<dbReference type="Proteomes" id="UP001165190">
    <property type="component" value="Unassembled WGS sequence"/>
</dbReference>
<feature type="transmembrane region" description="Helical" evidence="6">
    <location>
        <begin position="115"/>
        <end position="136"/>
    </location>
</feature>
<gene>
    <name evidence="7" type="ORF">HRI_003854600</name>
</gene>
<evidence type="ECO:0000256" key="5">
    <source>
        <dbReference type="ARBA" id="ARBA00023136"/>
    </source>
</evidence>
<keyword evidence="8" id="KW-1185">Reference proteome</keyword>
<keyword evidence="3 6" id="KW-0812">Transmembrane</keyword>
<evidence type="ECO:0000256" key="2">
    <source>
        <dbReference type="ARBA" id="ARBA00006665"/>
    </source>
</evidence>
<comment type="caution">
    <text evidence="7">The sequence shown here is derived from an EMBL/GenBank/DDBJ whole genome shotgun (WGS) entry which is preliminary data.</text>
</comment>
<keyword evidence="5 6" id="KW-0472">Membrane</keyword>
<comment type="subcellular location">
    <subcellularLocation>
        <location evidence="1">Membrane</location>
        <topology evidence="1">Multi-pass membrane protein</topology>
    </subcellularLocation>
</comment>
<organism evidence="7 8">
    <name type="scientific">Hibiscus trionum</name>
    <name type="common">Flower of an hour</name>
    <dbReference type="NCBI Taxonomy" id="183268"/>
    <lineage>
        <taxon>Eukaryota</taxon>
        <taxon>Viridiplantae</taxon>
        <taxon>Streptophyta</taxon>
        <taxon>Embryophyta</taxon>
        <taxon>Tracheophyta</taxon>
        <taxon>Spermatophyta</taxon>
        <taxon>Magnoliopsida</taxon>
        <taxon>eudicotyledons</taxon>
        <taxon>Gunneridae</taxon>
        <taxon>Pentapetalae</taxon>
        <taxon>rosids</taxon>
        <taxon>malvids</taxon>
        <taxon>Malvales</taxon>
        <taxon>Malvaceae</taxon>
        <taxon>Malvoideae</taxon>
        <taxon>Hibiscus</taxon>
    </lineage>
</organism>
<feature type="transmembrane region" description="Helical" evidence="6">
    <location>
        <begin position="174"/>
        <end position="199"/>
    </location>
</feature>
<feature type="transmembrane region" description="Helical" evidence="6">
    <location>
        <begin position="142"/>
        <end position="162"/>
    </location>
</feature>
<reference evidence="7" key="1">
    <citation type="submission" date="2023-05" db="EMBL/GenBank/DDBJ databases">
        <title>Genome and transcriptome analyses reveal genes involved in the formation of fine ridges on petal epidermal cells in Hibiscus trionum.</title>
        <authorList>
            <person name="Koshimizu S."/>
            <person name="Masuda S."/>
            <person name="Ishii T."/>
            <person name="Shirasu K."/>
            <person name="Hoshino A."/>
            <person name="Arita M."/>
        </authorList>
    </citation>
    <scope>NUCLEOTIDE SEQUENCE</scope>
    <source>
        <strain evidence="7">Hamamatsu line</strain>
    </source>
</reference>
<keyword evidence="4 6" id="KW-1133">Transmembrane helix</keyword>